<dbReference type="FunFam" id="3.40.50.300:FF:000037">
    <property type="entry name" value="26S protease regulatory subunit 6A"/>
    <property type="match status" value="1"/>
</dbReference>
<dbReference type="PROSITE" id="PS00674">
    <property type="entry name" value="AAA"/>
    <property type="match status" value="1"/>
</dbReference>
<evidence type="ECO:0000256" key="7">
    <source>
        <dbReference type="ARBA" id="ARBA00022840"/>
    </source>
</evidence>
<dbReference type="AlphaFoldDB" id="A0A8X7ZVJ1"/>
<dbReference type="InterPro" id="IPR050221">
    <property type="entry name" value="26S_Proteasome_ATPase"/>
</dbReference>
<feature type="domain" description="AAA+ ATPase" evidence="13">
    <location>
        <begin position="203"/>
        <end position="342"/>
    </location>
</feature>
<dbReference type="FunFam" id="1.10.8.60:FF:000009">
    <property type="entry name" value="26S protease regulatory subunit 6A"/>
    <property type="match status" value="1"/>
</dbReference>
<evidence type="ECO:0000256" key="1">
    <source>
        <dbReference type="ARBA" id="ARBA00004123"/>
    </source>
</evidence>
<reference evidence="14" key="1">
    <citation type="journal article" date="2020" name="bioRxiv">
        <title>Hybrid origin of Populus tomentosa Carr. identified through genome sequencing and phylogenomic analysis.</title>
        <authorList>
            <person name="An X."/>
            <person name="Gao K."/>
            <person name="Chen Z."/>
            <person name="Li J."/>
            <person name="Yang X."/>
            <person name="Yang X."/>
            <person name="Zhou J."/>
            <person name="Guo T."/>
            <person name="Zhao T."/>
            <person name="Huang S."/>
            <person name="Miao D."/>
            <person name="Khan W.U."/>
            <person name="Rao P."/>
            <person name="Ye M."/>
            <person name="Lei B."/>
            <person name="Liao W."/>
            <person name="Wang J."/>
            <person name="Ji L."/>
            <person name="Li Y."/>
            <person name="Guo B."/>
            <person name="Mustafa N.S."/>
            <person name="Li S."/>
            <person name="Yun Q."/>
            <person name="Keller S.R."/>
            <person name="Mao J."/>
            <person name="Zhang R."/>
            <person name="Strauss S.H."/>
        </authorList>
    </citation>
    <scope>NUCLEOTIDE SEQUENCE</scope>
    <source>
        <strain evidence="14">GM15</strain>
        <tissue evidence="14">Leaf</tissue>
    </source>
</reference>
<evidence type="ECO:0000256" key="2">
    <source>
        <dbReference type="ARBA" id="ARBA00004496"/>
    </source>
</evidence>
<evidence type="ECO:0000313" key="14">
    <source>
        <dbReference type="EMBL" id="KAG6775047.1"/>
    </source>
</evidence>
<evidence type="ECO:0000259" key="13">
    <source>
        <dbReference type="SMART" id="SM00382"/>
    </source>
</evidence>
<comment type="subcellular location">
    <subcellularLocation>
        <location evidence="2">Cytoplasm</location>
    </subcellularLocation>
    <subcellularLocation>
        <location evidence="1">Nucleus</location>
    </subcellularLocation>
</comment>
<evidence type="ECO:0000256" key="4">
    <source>
        <dbReference type="ARBA" id="ARBA00022490"/>
    </source>
</evidence>
<evidence type="ECO:0000256" key="9">
    <source>
        <dbReference type="ARBA" id="ARBA00022942"/>
    </source>
</evidence>
<dbReference type="InterPro" id="IPR003959">
    <property type="entry name" value="ATPase_AAA_core"/>
</dbReference>
<sequence length="583" mass="64561">MATPMAEDSSFEDDQLASMTTEDIIRGSRLVDNEIRILKEEVQRTNLELDSYKEKIKENQEKIKLNKQLPYLVGNIVEILEMNPEDEAEEDGANIDLDSQRKGKCVVLKTSTRQTIFLPVVGLVDPDKLKPGDLVGVNKDSYLILDTLPSEYDSRVKAMEVDEKPTEDYNDIGGLEKQIQELVEAIVLPMTHKERFQKLGIRPPKGILLYGPPGTGKTLMARACAAQTNATFLKLAGPQLVQMFIGDGAKLVRDAFQLAKEKSPCIIFIDEIDAIGTKRFDSEVSGDREVQRTMLELLNQLDGFSSDDSIKVIAATNRADILDPALMRSGRLDRKIEFPHPTEEARARILQIHSRKMNVHPDVNFEELARSTDDFNGAQLKAVCVEAGMLALRRDATEDATTLEKEIAGQVEADGIFDVVVLAVVSQTPNRRKIQGEIADVIVCCCRSSQKMCAGLPILLGTIARALEDGDSSEWKDALEKLKRFDKDETDGHVYSALELSYKSLKGDGSSILTFTLEEAGNRLHKLVNDLRASCLLLEGDADGRVRMLDVALTSATSVASRDHHVLAAAFGTVLKNDRQRHA</sequence>
<dbReference type="GO" id="GO:0000502">
    <property type="term" value="C:proteasome complex"/>
    <property type="evidence" value="ECO:0007669"/>
    <property type="project" value="UniProtKB-KW"/>
</dbReference>
<evidence type="ECO:0000256" key="10">
    <source>
        <dbReference type="ARBA" id="ARBA00023242"/>
    </source>
</evidence>
<keyword evidence="15" id="KW-1185">Reference proteome</keyword>
<keyword evidence="9" id="KW-0647">Proteasome</keyword>
<dbReference type="InterPro" id="IPR041569">
    <property type="entry name" value="AAA_lid_3"/>
</dbReference>
<dbReference type="Pfam" id="PF16450">
    <property type="entry name" value="Prot_ATP_ID_OB_C"/>
    <property type="match status" value="1"/>
</dbReference>
<evidence type="ECO:0000313" key="15">
    <source>
        <dbReference type="Proteomes" id="UP000886885"/>
    </source>
</evidence>
<keyword evidence="8" id="KW-0832">Ubl conjugation</keyword>
<dbReference type="GO" id="GO:0005524">
    <property type="term" value="F:ATP binding"/>
    <property type="evidence" value="ECO:0007669"/>
    <property type="project" value="UniProtKB-KW"/>
</dbReference>
<keyword evidence="5" id="KW-1017">Isopeptide bond</keyword>
<dbReference type="GO" id="GO:0016887">
    <property type="term" value="F:ATP hydrolysis activity"/>
    <property type="evidence" value="ECO:0007669"/>
    <property type="project" value="InterPro"/>
</dbReference>
<dbReference type="Pfam" id="PF17862">
    <property type="entry name" value="AAA_lid_3"/>
    <property type="match status" value="1"/>
</dbReference>
<evidence type="ECO:0000256" key="12">
    <source>
        <dbReference type="SAM" id="Coils"/>
    </source>
</evidence>
<dbReference type="GO" id="GO:0005634">
    <property type="term" value="C:nucleus"/>
    <property type="evidence" value="ECO:0007669"/>
    <property type="project" value="UniProtKB-SubCell"/>
</dbReference>
<gene>
    <name evidence="14" type="ORF">POTOM_018473</name>
</gene>
<dbReference type="GO" id="GO:0010498">
    <property type="term" value="P:proteasomal protein catabolic process"/>
    <property type="evidence" value="ECO:0007669"/>
    <property type="project" value="UniProtKB-ARBA"/>
</dbReference>
<name>A0A8X7ZVJ1_POPTO</name>
<dbReference type="SMART" id="SM00382">
    <property type="entry name" value="AAA"/>
    <property type="match status" value="1"/>
</dbReference>
<evidence type="ECO:0000256" key="11">
    <source>
        <dbReference type="RuleBase" id="RU003651"/>
    </source>
</evidence>
<dbReference type="OrthoDB" id="9443236at2759"/>
<evidence type="ECO:0000256" key="6">
    <source>
        <dbReference type="ARBA" id="ARBA00022741"/>
    </source>
</evidence>
<keyword evidence="4" id="KW-0963">Cytoplasm</keyword>
<dbReference type="GO" id="GO:0009555">
    <property type="term" value="P:pollen development"/>
    <property type="evidence" value="ECO:0007669"/>
    <property type="project" value="UniProtKB-ARBA"/>
</dbReference>
<accession>A0A8X7ZVJ1</accession>
<keyword evidence="6 11" id="KW-0547">Nucleotide-binding</keyword>
<dbReference type="InterPro" id="IPR032501">
    <property type="entry name" value="Prot_ATP_ID_OB_2nd"/>
</dbReference>
<dbReference type="FunFam" id="2.40.50.140:FF:000076">
    <property type="entry name" value="26S protease regulatory subunit 6A"/>
    <property type="match status" value="1"/>
</dbReference>
<comment type="similarity">
    <text evidence="3 11">Belongs to the AAA ATPase family.</text>
</comment>
<dbReference type="Pfam" id="PF00004">
    <property type="entry name" value="AAA"/>
    <property type="match status" value="1"/>
</dbReference>
<dbReference type="GO" id="GO:0009553">
    <property type="term" value="P:embryo sac development"/>
    <property type="evidence" value="ECO:0007669"/>
    <property type="project" value="UniProtKB-ARBA"/>
</dbReference>
<keyword evidence="12" id="KW-0175">Coiled coil</keyword>
<dbReference type="EMBL" id="JAAWWB010000009">
    <property type="protein sequence ID" value="KAG6775047.1"/>
    <property type="molecule type" value="Genomic_DNA"/>
</dbReference>
<proteinExistence type="inferred from homology"/>
<feature type="coiled-coil region" evidence="12">
    <location>
        <begin position="35"/>
        <end position="69"/>
    </location>
</feature>
<evidence type="ECO:0000256" key="3">
    <source>
        <dbReference type="ARBA" id="ARBA00006914"/>
    </source>
</evidence>
<organism evidence="14 15">
    <name type="scientific">Populus tomentosa</name>
    <name type="common">Chinese white poplar</name>
    <dbReference type="NCBI Taxonomy" id="118781"/>
    <lineage>
        <taxon>Eukaryota</taxon>
        <taxon>Viridiplantae</taxon>
        <taxon>Streptophyta</taxon>
        <taxon>Embryophyta</taxon>
        <taxon>Tracheophyta</taxon>
        <taxon>Spermatophyta</taxon>
        <taxon>Magnoliopsida</taxon>
        <taxon>eudicotyledons</taxon>
        <taxon>Gunneridae</taxon>
        <taxon>Pentapetalae</taxon>
        <taxon>rosids</taxon>
        <taxon>fabids</taxon>
        <taxon>Malpighiales</taxon>
        <taxon>Salicaceae</taxon>
        <taxon>Saliceae</taxon>
        <taxon>Populus</taxon>
    </lineage>
</organism>
<evidence type="ECO:0000256" key="8">
    <source>
        <dbReference type="ARBA" id="ARBA00022843"/>
    </source>
</evidence>
<keyword evidence="7 11" id="KW-0067">ATP-binding</keyword>
<dbReference type="InterPro" id="IPR003960">
    <property type="entry name" value="ATPase_AAA_CS"/>
</dbReference>
<evidence type="ECO:0000256" key="5">
    <source>
        <dbReference type="ARBA" id="ARBA00022499"/>
    </source>
</evidence>
<comment type="caution">
    <text evidence="14">The sequence shown here is derived from an EMBL/GenBank/DDBJ whole genome shotgun (WGS) entry which is preliminary data.</text>
</comment>
<dbReference type="PANTHER" id="PTHR23073">
    <property type="entry name" value="26S PROTEASOME REGULATORY SUBUNIT"/>
    <property type="match status" value="1"/>
</dbReference>
<dbReference type="InterPro" id="IPR003593">
    <property type="entry name" value="AAA+_ATPase"/>
</dbReference>
<keyword evidence="10" id="KW-0539">Nucleus</keyword>
<dbReference type="Proteomes" id="UP000886885">
    <property type="component" value="Chromosome 5A"/>
</dbReference>
<dbReference type="GO" id="GO:0005737">
    <property type="term" value="C:cytoplasm"/>
    <property type="evidence" value="ECO:0007669"/>
    <property type="project" value="UniProtKB-SubCell"/>
</dbReference>
<protein>
    <recommendedName>
        <fullName evidence="13">AAA+ ATPase domain-containing protein</fullName>
    </recommendedName>
</protein>